<keyword evidence="2" id="KW-1185">Reference proteome</keyword>
<dbReference type="OrthoDB" id="9794206at2"/>
<name>M2S9B0_9SPHN</name>
<dbReference type="AlphaFoldDB" id="M2S9B0"/>
<comment type="caution">
    <text evidence="1">The sequence shown here is derived from an EMBL/GenBank/DDBJ whole genome shotgun (WGS) entry which is preliminary data.</text>
</comment>
<proteinExistence type="predicted"/>
<evidence type="ECO:0000313" key="1">
    <source>
        <dbReference type="EMBL" id="EMD81965.1"/>
    </source>
</evidence>
<dbReference type="RefSeq" id="WP_008603585.1">
    <property type="nucleotide sequence ID" value="NZ_AMRV01000011.1"/>
</dbReference>
<dbReference type="Proteomes" id="UP000011717">
    <property type="component" value="Unassembled WGS sequence"/>
</dbReference>
<dbReference type="CDD" id="cd16441">
    <property type="entry name" value="beta_Kdo_transferase_KpsS"/>
    <property type="match status" value="1"/>
</dbReference>
<reference evidence="1 2" key="1">
    <citation type="journal article" date="2013" name="Genome Announc.">
        <title>Draft Genome Sequence of Strain JLT2015T, Belonging to the Family Sphingomonadaceae of the Alphaproteobacteria.</title>
        <authorList>
            <person name="Tang K."/>
            <person name="Liu K."/>
            <person name="Li S."/>
            <person name="Jiao N."/>
        </authorList>
    </citation>
    <scope>NUCLEOTIDE SEQUENCE [LARGE SCALE GENOMIC DNA]</scope>
    <source>
        <strain evidence="1 2">JLT2015</strain>
    </source>
</reference>
<organism evidence="1 2">
    <name type="scientific">Pacificimonas flava</name>
    <dbReference type="NCBI Taxonomy" id="1234595"/>
    <lineage>
        <taxon>Bacteria</taxon>
        <taxon>Pseudomonadati</taxon>
        <taxon>Pseudomonadota</taxon>
        <taxon>Alphaproteobacteria</taxon>
        <taxon>Sphingomonadales</taxon>
        <taxon>Sphingosinicellaceae</taxon>
        <taxon>Pacificimonas</taxon>
    </lineage>
</organism>
<dbReference type="GO" id="GO:0000271">
    <property type="term" value="P:polysaccharide biosynthetic process"/>
    <property type="evidence" value="ECO:0007669"/>
    <property type="project" value="InterPro"/>
</dbReference>
<dbReference type="EMBL" id="AMRV01000011">
    <property type="protein sequence ID" value="EMD81965.1"/>
    <property type="molecule type" value="Genomic_DNA"/>
</dbReference>
<sequence>MKRFLFLQGPQGPFFHELGDALQRAGHVVHRVNFHGGDVHDWPRGTAYRGRMTDWPAAVQSMMGRHRIDSLVLYGDCRPIHRAAIDTARIFGAAVHVFEEAYFRPGYMTLERGGVNGHSALPRDPGTIRRAAARIETVPPPVTGTQPRAGEAVRYYTRAHVSKVALQFPHVRWHRGAAPLTEGLGYVKRHLLRSREEQQTAKAQAGVAGRRHFLLPLQLDCDFQLRSHSEEGSMQAALRAILTSFAASAPADTHLLVKRHPLDNGLVNWRALCAAPRVHFSPGGDLHQMLGHTVGMVTVNSTAALPALERGIPVKALGRAIYNVPGLTDGKPLADFWHRPSAPDSALFDDFRALVVAKAQIPGDPGCAKGRAALIAAAMPQLTGGYADPLARAA</sequence>
<dbReference type="Pfam" id="PF05159">
    <property type="entry name" value="Capsule_synth"/>
    <property type="match status" value="1"/>
</dbReference>
<evidence type="ECO:0000313" key="2">
    <source>
        <dbReference type="Proteomes" id="UP000011717"/>
    </source>
</evidence>
<dbReference type="InterPro" id="IPR007833">
    <property type="entry name" value="Capsule_polysaccharide_synth"/>
</dbReference>
<accession>M2S9B0</accession>
<dbReference type="GO" id="GO:0015774">
    <property type="term" value="P:polysaccharide transport"/>
    <property type="evidence" value="ECO:0007669"/>
    <property type="project" value="InterPro"/>
</dbReference>
<gene>
    <name evidence="1" type="ORF">C725_2621</name>
</gene>
<protein>
    <submittedName>
        <fullName evidence="1">Capsular polysaccharide export system protein KpsS</fullName>
    </submittedName>
</protein>